<keyword evidence="1" id="KW-0732">Signal</keyword>
<feature type="domain" description="SH3b" evidence="2">
    <location>
        <begin position="28"/>
        <end position="91"/>
    </location>
</feature>
<evidence type="ECO:0000313" key="3">
    <source>
        <dbReference type="EMBL" id="UUL82766.1"/>
    </source>
</evidence>
<gene>
    <name evidence="3" type="ORF">NMP03_00515</name>
</gene>
<dbReference type="RefSeq" id="WP_256506616.1">
    <property type="nucleotide sequence ID" value="NZ_CP101740.1"/>
</dbReference>
<dbReference type="Pfam" id="PF06347">
    <property type="entry name" value="SH3_4"/>
    <property type="match status" value="2"/>
</dbReference>
<dbReference type="EMBL" id="CP101740">
    <property type="protein sequence ID" value="UUL82766.1"/>
    <property type="molecule type" value="Genomic_DNA"/>
</dbReference>
<dbReference type="SMART" id="SM00287">
    <property type="entry name" value="SH3b"/>
    <property type="match status" value="2"/>
</dbReference>
<proteinExistence type="predicted"/>
<dbReference type="Proteomes" id="UP001058533">
    <property type="component" value="Chromosome"/>
</dbReference>
<evidence type="ECO:0000259" key="2">
    <source>
        <dbReference type="SMART" id="SM00287"/>
    </source>
</evidence>
<evidence type="ECO:0000256" key="1">
    <source>
        <dbReference type="SAM" id="SignalP"/>
    </source>
</evidence>
<dbReference type="Gene3D" id="2.30.30.40">
    <property type="entry name" value="SH3 Domains"/>
    <property type="match status" value="1"/>
</dbReference>
<feature type="domain" description="SH3b" evidence="2">
    <location>
        <begin position="92"/>
        <end position="153"/>
    </location>
</feature>
<organism evidence="3 4">
    <name type="scientific">Sphingomonas qomolangmaensis</name>
    <dbReference type="NCBI Taxonomy" id="2918765"/>
    <lineage>
        <taxon>Bacteria</taxon>
        <taxon>Pseudomonadati</taxon>
        <taxon>Pseudomonadota</taxon>
        <taxon>Alphaproteobacteria</taxon>
        <taxon>Sphingomonadales</taxon>
        <taxon>Sphingomonadaceae</taxon>
        <taxon>Sphingomonas</taxon>
    </lineage>
</organism>
<dbReference type="InterPro" id="IPR010466">
    <property type="entry name" value="DUF1058"/>
</dbReference>
<evidence type="ECO:0000313" key="4">
    <source>
        <dbReference type="Proteomes" id="UP001058533"/>
    </source>
</evidence>
<keyword evidence="4" id="KW-1185">Reference proteome</keyword>
<reference evidence="3" key="1">
    <citation type="submission" date="2022-07" db="EMBL/GenBank/DDBJ databases">
        <title>Sphingomonas sp. nov., a novel bacterium isolated from the north slope of the Mount Everest.</title>
        <authorList>
            <person name="Cui X."/>
            <person name="Liu Y."/>
        </authorList>
    </citation>
    <scope>NUCLEOTIDE SEQUENCE</scope>
    <source>
        <strain evidence="3">S5-59</strain>
    </source>
</reference>
<name>A0ABY5L9X9_9SPHN</name>
<dbReference type="InterPro" id="IPR003646">
    <property type="entry name" value="SH3-like_bac-type"/>
</dbReference>
<protein>
    <submittedName>
        <fullName evidence="3">SH3 domain-containing protein</fullName>
    </submittedName>
</protein>
<accession>A0ABY5L9X9</accession>
<feature type="chain" id="PRO_5046054178" evidence="1">
    <location>
        <begin position="23"/>
        <end position="159"/>
    </location>
</feature>
<sequence length="159" mass="17254">MSKGGLAATAITLALIAAPVSAQQRKPPYYASIAASEARMRTGPGRNYPVNWVYVRADLPIRVIDIYRDWRKVESADGTSGWMQVGLLSDRRTGIVQGGITELRESADAGARVAWRVAPGVVGRIIGCARGWCRIDIKGRGGYIEQARLWGVAPDEDVD</sequence>
<feature type="signal peptide" evidence="1">
    <location>
        <begin position="1"/>
        <end position="22"/>
    </location>
</feature>